<reference evidence="2 3" key="1">
    <citation type="journal article" date="2015" name="Genome Announc.">
        <title>Expanding the biotechnology potential of lactobacilli through comparative genomics of 213 strains and associated genera.</title>
        <authorList>
            <person name="Sun Z."/>
            <person name="Harris H.M."/>
            <person name="McCann A."/>
            <person name="Guo C."/>
            <person name="Argimon S."/>
            <person name="Zhang W."/>
            <person name="Yang X."/>
            <person name="Jeffery I.B."/>
            <person name="Cooney J.C."/>
            <person name="Kagawa T.F."/>
            <person name="Liu W."/>
            <person name="Song Y."/>
            <person name="Salvetti E."/>
            <person name="Wrobel A."/>
            <person name="Rasinkangas P."/>
            <person name="Parkhill J."/>
            <person name="Rea M.C."/>
            <person name="O'Sullivan O."/>
            <person name="Ritari J."/>
            <person name="Douillard F.P."/>
            <person name="Paul Ross R."/>
            <person name="Yang R."/>
            <person name="Briner A.E."/>
            <person name="Felis G.E."/>
            <person name="de Vos W.M."/>
            <person name="Barrangou R."/>
            <person name="Klaenhammer T.R."/>
            <person name="Caufield P.W."/>
            <person name="Cui Y."/>
            <person name="Zhang H."/>
            <person name="O'Toole P.W."/>
        </authorList>
    </citation>
    <scope>NUCLEOTIDE SEQUENCE [LARGE SCALE GENOMIC DNA]</scope>
    <source>
        <strain evidence="2 3">DSM 18933</strain>
    </source>
</reference>
<evidence type="ECO:0000313" key="3">
    <source>
        <dbReference type="Proteomes" id="UP000051054"/>
    </source>
</evidence>
<protein>
    <recommendedName>
        <fullName evidence="4">6-phosphogluconolactonase</fullName>
    </recommendedName>
</protein>
<dbReference type="PANTHER" id="PTHR30344:SF1">
    <property type="entry name" value="6-PHOSPHOGLUCONOLACTONASE"/>
    <property type="match status" value="1"/>
</dbReference>
<accession>A0A0R1WLS8</accession>
<dbReference type="RefSeq" id="WP_025022085.1">
    <property type="nucleotide sequence ID" value="NZ_AZGD01000095.1"/>
</dbReference>
<dbReference type="GO" id="GO:0017057">
    <property type="term" value="F:6-phosphogluconolactonase activity"/>
    <property type="evidence" value="ECO:0007669"/>
    <property type="project" value="TreeGrafter"/>
</dbReference>
<name>A0A0R1WLS8_9LACO</name>
<keyword evidence="3" id="KW-1185">Reference proteome</keyword>
<dbReference type="EMBL" id="AZGD01000095">
    <property type="protein sequence ID" value="KRM18373.1"/>
    <property type="molecule type" value="Genomic_DNA"/>
</dbReference>
<dbReference type="InterPro" id="IPR011048">
    <property type="entry name" value="Haem_d1_sf"/>
</dbReference>
<comment type="caution">
    <text evidence="2">The sequence shown here is derived from an EMBL/GenBank/DDBJ whole genome shotgun (WGS) entry which is preliminary data.</text>
</comment>
<evidence type="ECO:0000256" key="1">
    <source>
        <dbReference type="ARBA" id="ARBA00005564"/>
    </source>
</evidence>
<dbReference type="OrthoDB" id="9790815at2"/>
<dbReference type="STRING" id="1423755.FC40_GL001053"/>
<gene>
    <name evidence="2" type="ORF">FC40_GL001053</name>
</gene>
<dbReference type="Gene3D" id="2.130.10.10">
    <property type="entry name" value="YVTN repeat-like/Quinoprotein amine dehydrogenase"/>
    <property type="match status" value="1"/>
</dbReference>
<organism evidence="2 3">
    <name type="scientific">Ligilactobacillus hayakitensis DSM 18933 = JCM 14209</name>
    <dbReference type="NCBI Taxonomy" id="1423755"/>
    <lineage>
        <taxon>Bacteria</taxon>
        <taxon>Bacillati</taxon>
        <taxon>Bacillota</taxon>
        <taxon>Bacilli</taxon>
        <taxon>Lactobacillales</taxon>
        <taxon>Lactobacillaceae</taxon>
        <taxon>Ligilactobacillus</taxon>
    </lineage>
</organism>
<comment type="similarity">
    <text evidence="1">Belongs to the cycloisomerase 2 family.</text>
</comment>
<evidence type="ECO:0000313" key="2">
    <source>
        <dbReference type="EMBL" id="KRM18373.1"/>
    </source>
</evidence>
<dbReference type="InterPro" id="IPR019405">
    <property type="entry name" value="Lactonase_7-beta_prop"/>
</dbReference>
<dbReference type="SUPFAM" id="SSF51004">
    <property type="entry name" value="C-terminal (heme d1) domain of cytochrome cd1-nitrite reductase"/>
    <property type="match status" value="1"/>
</dbReference>
<proteinExistence type="inferred from homology"/>
<dbReference type="PATRIC" id="fig|1423755.3.peg.1110"/>
<evidence type="ECO:0008006" key="4">
    <source>
        <dbReference type="Google" id="ProtNLM"/>
    </source>
</evidence>
<dbReference type="Pfam" id="PF10282">
    <property type="entry name" value="Lactonase"/>
    <property type="match status" value="1"/>
</dbReference>
<dbReference type="InterPro" id="IPR015943">
    <property type="entry name" value="WD40/YVTN_repeat-like_dom_sf"/>
</dbReference>
<dbReference type="PANTHER" id="PTHR30344">
    <property type="entry name" value="6-PHOSPHOGLUCONOLACTONASE-RELATED"/>
    <property type="match status" value="1"/>
</dbReference>
<dbReference type="Proteomes" id="UP000051054">
    <property type="component" value="Unassembled WGS sequence"/>
</dbReference>
<dbReference type="AlphaFoldDB" id="A0A0R1WLS8"/>
<sequence>MKENILFGTYTRNNSQGIYQAVLDSDTSQLSDPKLLISGIDNPTYLTTTSDNYLITVAVKHNQGGIAIYNLNDQNPVLVDENLTDGAAPCYVSFDQKRQLVFTANYHKGQVDVFKLNEQRHLTLCDTVQYSGNGPKDEQDGPHAHYADLTPDNKLVTIDLGSDQVHTYEVSNEGELTEIQVFKTPEGFGPRHITFSKDGQLAFLAGELSSEIAVLKYKNGQFNLIQIISTIPEDWSSHNGVAAIRISDDNRFLYVSNRGNNSIAVFSIANDGILTLIEITPTNGDFPRDFAINSTGKYLVVAHQNSTVASVFEINSKTGKLTMLQTDIPIPEGVCVHFVK</sequence>
<dbReference type="GO" id="GO:0005829">
    <property type="term" value="C:cytosol"/>
    <property type="evidence" value="ECO:0007669"/>
    <property type="project" value="TreeGrafter"/>
</dbReference>
<dbReference type="InterPro" id="IPR050282">
    <property type="entry name" value="Cycloisomerase_2"/>
</dbReference>
<dbReference type="eggNOG" id="COG2706">
    <property type="taxonomic scope" value="Bacteria"/>
</dbReference>